<keyword evidence="2" id="KW-1185">Reference proteome</keyword>
<accession>A0ABN0ZBP0</accession>
<dbReference type="Proteomes" id="UP001499895">
    <property type="component" value="Unassembled WGS sequence"/>
</dbReference>
<protein>
    <recommendedName>
        <fullName evidence="3">Transposase</fullName>
    </recommendedName>
</protein>
<evidence type="ECO:0000313" key="2">
    <source>
        <dbReference type="Proteomes" id="UP001499895"/>
    </source>
</evidence>
<name>A0ABN0ZBP0_9ACTN</name>
<sequence>MDGDRQGAAVRSTVPLGHDPVDALAYDGSGISTGLAGFRKLAG</sequence>
<evidence type="ECO:0008006" key="3">
    <source>
        <dbReference type="Google" id="ProtNLM"/>
    </source>
</evidence>
<comment type="caution">
    <text evidence="1">The sequence shown here is derived from an EMBL/GenBank/DDBJ whole genome shotgun (WGS) entry which is preliminary data.</text>
</comment>
<gene>
    <name evidence="1" type="ORF">GCM10009544_01770</name>
</gene>
<organism evidence="1 2">
    <name type="scientific">Streptomyces stramineus</name>
    <dbReference type="NCBI Taxonomy" id="173861"/>
    <lineage>
        <taxon>Bacteria</taxon>
        <taxon>Bacillati</taxon>
        <taxon>Actinomycetota</taxon>
        <taxon>Actinomycetes</taxon>
        <taxon>Kitasatosporales</taxon>
        <taxon>Streptomycetaceae</taxon>
        <taxon>Streptomyces</taxon>
    </lineage>
</organism>
<reference evidence="1 2" key="1">
    <citation type="journal article" date="2019" name="Int. J. Syst. Evol. Microbiol.">
        <title>The Global Catalogue of Microorganisms (GCM) 10K type strain sequencing project: providing services to taxonomists for standard genome sequencing and annotation.</title>
        <authorList>
            <consortium name="The Broad Institute Genomics Platform"/>
            <consortium name="The Broad Institute Genome Sequencing Center for Infectious Disease"/>
            <person name="Wu L."/>
            <person name="Ma J."/>
        </authorList>
    </citation>
    <scope>NUCLEOTIDE SEQUENCE [LARGE SCALE GENOMIC DNA]</scope>
    <source>
        <strain evidence="1 2">JCM 10649</strain>
    </source>
</reference>
<dbReference type="EMBL" id="BAAAHB010000001">
    <property type="protein sequence ID" value="GAA0442662.1"/>
    <property type="molecule type" value="Genomic_DNA"/>
</dbReference>
<evidence type="ECO:0000313" key="1">
    <source>
        <dbReference type="EMBL" id="GAA0442662.1"/>
    </source>
</evidence>
<proteinExistence type="predicted"/>